<dbReference type="Proteomes" id="UP001148786">
    <property type="component" value="Unassembled WGS sequence"/>
</dbReference>
<gene>
    <name evidence="1" type="ORF">NLJ89_g5415</name>
</gene>
<accession>A0A9W8K8B7</accession>
<organism evidence="1 2">
    <name type="scientific">Agrocybe chaxingu</name>
    <dbReference type="NCBI Taxonomy" id="84603"/>
    <lineage>
        <taxon>Eukaryota</taxon>
        <taxon>Fungi</taxon>
        <taxon>Dikarya</taxon>
        <taxon>Basidiomycota</taxon>
        <taxon>Agaricomycotina</taxon>
        <taxon>Agaricomycetes</taxon>
        <taxon>Agaricomycetidae</taxon>
        <taxon>Agaricales</taxon>
        <taxon>Agaricineae</taxon>
        <taxon>Strophariaceae</taxon>
        <taxon>Agrocybe</taxon>
    </lineage>
</organism>
<comment type="caution">
    <text evidence="1">The sequence shown here is derived from an EMBL/GenBank/DDBJ whole genome shotgun (WGS) entry which is preliminary data.</text>
</comment>
<evidence type="ECO:0000313" key="2">
    <source>
        <dbReference type="Proteomes" id="UP001148786"/>
    </source>
</evidence>
<dbReference type="OrthoDB" id="2967766at2759"/>
<sequence>MATSKSIYDAHRRDWVNLWVGAVGAEPLSREKIASRITDLLAGRTVNGVPGIRYTDNPKEMLSQFVWMMNWESKPAAFDDVWRGIFDVARARGWTEDIREQTYYWTELYLLDPAFDAQPEDEEKLEGENYDNSWISCSLGGARLFSLGYGYSYYTWSALFEGLGISKESDAISDSMRIGSCAQLLGAGRRIKLCQVGGGEDHSTPDFAGRWLAAAPMNEREDRRKTGEETWLNVMRALADQQDMAGARAAHLLEITQKHLTSDEPDLTSGEVAKIIWPESAE</sequence>
<protein>
    <submittedName>
        <fullName evidence="1">Uncharacterized protein</fullName>
    </submittedName>
</protein>
<dbReference type="EMBL" id="JANKHO010000508">
    <property type="protein sequence ID" value="KAJ3509074.1"/>
    <property type="molecule type" value="Genomic_DNA"/>
</dbReference>
<proteinExistence type="predicted"/>
<dbReference type="AlphaFoldDB" id="A0A9W8K8B7"/>
<name>A0A9W8K8B7_9AGAR</name>
<evidence type="ECO:0000313" key="1">
    <source>
        <dbReference type="EMBL" id="KAJ3509074.1"/>
    </source>
</evidence>
<reference evidence="1" key="1">
    <citation type="submission" date="2022-07" db="EMBL/GenBank/DDBJ databases">
        <title>Genome Sequence of Agrocybe chaxingu.</title>
        <authorList>
            <person name="Buettner E."/>
        </authorList>
    </citation>
    <scope>NUCLEOTIDE SEQUENCE</scope>
    <source>
        <strain evidence="1">MP-N11</strain>
    </source>
</reference>
<keyword evidence="2" id="KW-1185">Reference proteome</keyword>